<dbReference type="AlphaFoldDB" id="A0A377N8N8"/>
<organism evidence="20 21">
    <name type="scientific">Ewingella americana</name>
    <dbReference type="NCBI Taxonomy" id="41202"/>
    <lineage>
        <taxon>Bacteria</taxon>
        <taxon>Pseudomonadati</taxon>
        <taxon>Pseudomonadota</taxon>
        <taxon>Gammaproteobacteria</taxon>
        <taxon>Enterobacterales</taxon>
        <taxon>Yersiniaceae</taxon>
        <taxon>Ewingella</taxon>
    </lineage>
</organism>
<dbReference type="InterPro" id="IPR027477">
    <property type="entry name" value="Succ_DH/fumarate_Rdtase_cat_sf"/>
</dbReference>
<evidence type="ECO:0000256" key="14">
    <source>
        <dbReference type="NCBIfam" id="TIGR00551"/>
    </source>
</evidence>
<evidence type="ECO:0000256" key="13">
    <source>
        <dbReference type="ARBA" id="ARBA00048305"/>
    </source>
</evidence>
<dbReference type="PANTHER" id="PTHR42716:SF2">
    <property type="entry name" value="L-ASPARTATE OXIDASE, CHLOROPLASTIC"/>
    <property type="match status" value="1"/>
</dbReference>
<dbReference type="NCBIfam" id="NF006567">
    <property type="entry name" value="PRK09077.1"/>
    <property type="match status" value="1"/>
</dbReference>
<evidence type="ECO:0000256" key="9">
    <source>
        <dbReference type="ARBA" id="ARBA00022642"/>
    </source>
</evidence>
<reference evidence="20 21" key="1">
    <citation type="submission" date="2018-06" db="EMBL/GenBank/DDBJ databases">
        <authorList>
            <consortium name="Pathogen Informatics"/>
            <person name="Doyle S."/>
        </authorList>
    </citation>
    <scope>NUCLEOTIDE SEQUENCE [LARGE SCALE GENOMIC DNA]</scope>
    <source>
        <strain evidence="20 21">NCTC12157</strain>
    </source>
</reference>
<dbReference type="FunFam" id="3.50.50.60:FF:000060">
    <property type="entry name" value="L-aspartate oxidase"/>
    <property type="match status" value="1"/>
</dbReference>
<dbReference type="PANTHER" id="PTHR42716">
    <property type="entry name" value="L-ASPARTATE OXIDASE"/>
    <property type="match status" value="1"/>
</dbReference>
<evidence type="ECO:0000313" key="20">
    <source>
        <dbReference type="EMBL" id="STQ43325.1"/>
    </source>
</evidence>
<dbReference type="EMBL" id="UGGO01000001">
    <property type="protein sequence ID" value="STQ43325.1"/>
    <property type="molecule type" value="Genomic_DNA"/>
</dbReference>
<comment type="function">
    <text evidence="16">Catalyzes the oxidation of L-aspartate to iminoaspartate.</text>
</comment>
<dbReference type="FunFam" id="1.20.58.100:FF:000002">
    <property type="entry name" value="L-aspartate oxidase"/>
    <property type="match status" value="1"/>
</dbReference>
<evidence type="ECO:0000256" key="7">
    <source>
        <dbReference type="ARBA" id="ARBA00022490"/>
    </source>
</evidence>
<dbReference type="InterPro" id="IPR005288">
    <property type="entry name" value="NadB"/>
</dbReference>
<evidence type="ECO:0000259" key="19">
    <source>
        <dbReference type="Pfam" id="PF02910"/>
    </source>
</evidence>
<dbReference type="GO" id="GO:0034628">
    <property type="term" value="P:'de novo' NAD+ biosynthetic process from L-aspartate"/>
    <property type="evidence" value="ECO:0007669"/>
    <property type="project" value="TreeGrafter"/>
</dbReference>
<feature type="domain" description="FAD-dependent oxidoreductase 2 FAD-binding" evidence="18">
    <location>
        <begin position="22"/>
        <end position="404"/>
    </location>
</feature>
<dbReference type="GO" id="GO:0000166">
    <property type="term" value="F:nucleotide binding"/>
    <property type="evidence" value="ECO:0007669"/>
    <property type="project" value="UniProtKB-KW"/>
</dbReference>
<evidence type="ECO:0000256" key="12">
    <source>
        <dbReference type="ARBA" id="ARBA00023002"/>
    </source>
</evidence>
<dbReference type="Gene3D" id="1.20.58.100">
    <property type="entry name" value="Fumarate reductase/succinate dehydrogenase flavoprotein-like, C-terminal domain"/>
    <property type="match status" value="1"/>
</dbReference>
<dbReference type="EC" id="1.4.3.16" evidence="5 14"/>
<sequence length="545" mass="60850">MNFTLLLQTSYAMQPSSEFVSDVLIIGSGAAGLSLALRLADHCSVTVLSKGPLNEGSTFYAQGGIAAVFDETDSISSHVDDTLIAGAGLCDKEAVEFIAGNARHCVQWLIDQGVLFDTETNASSEERYHLTREGGHSHRRILHSADATGKEVETTLVGKARNHPNICVKERYNAVDLITSSKIGLPGTQRVVGAYVWNRQKEQVETFRAKAVILATGGAAKVYQYTTNPDISSGDGIAMAWRAGCRVANLEFNQFHPTCLYHPQARNFLLTEALRGEGAYLKRPDGSRFMPDFDSRGELAPRDVVARAIDHEMKRLGADCMYLDISHRPPEFIMQHFPMIYEKLLSLGIDLTKEAIPIVPAAHYTCGGVMVDQHGRTDLDGLYAIGEVSYTGLHGANRLASNSLLECVVYGWSAAEDIIKRLPHAKLAKQLPPWDESRVDNSDEQVVIQHNWHELRLFMWDYVGIVRTTKRLERALRRIMTLQQEIDEYYANFRISNNLLELRNLVQVAELIVRSAMKRKESRGLHFTLDYPDLLDEPQPTILQP</sequence>
<gene>
    <name evidence="20" type="primary">nadB</name>
    <name evidence="20" type="ORF">NCTC12157_01011</name>
</gene>
<dbReference type="NCBIfam" id="TIGR00551">
    <property type="entry name" value="nadB"/>
    <property type="match status" value="1"/>
</dbReference>
<keyword evidence="8 16" id="KW-0285">Flavoprotein</keyword>
<dbReference type="SUPFAM" id="SSF51905">
    <property type="entry name" value="FAD/NAD(P)-binding domain"/>
    <property type="match status" value="1"/>
</dbReference>
<keyword evidence="12 16" id="KW-0560">Oxidoreductase</keyword>
<keyword evidence="11 16" id="KW-0274">FAD</keyword>
<dbReference type="Proteomes" id="UP000254304">
    <property type="component" value="Unassembled WGS sequence"/>
</dbReference>
<comment type="pathway">
    <text evidence="3 16">Cofactor biosynthesis; NAD(+) biosynthesis; iminoaspartate from L-aspartate (oxidase route): step 1/1.</text>
</comment>
<evidence type="ECO:0000256" key="4">
    <source>
        <dbReference type="ARBA" id="ARBA00008562"/>
    </source>
</evidence>
<evidence type="ECO:0000256" key="3">
    <source>
        <dbReference type="ARBA" id="ARBA00004950"/>
    </source>
</evidence>
<feature type="domain" description="Fumarate reductase/succinate dehydrogenase flavoprotein-like C-terminal" evidence="19">
    <location>
        <begin position="453"/>
        <end position="537"/>
    </location>
</feature>
<evidence type="ECO:0000256" key="15">
    <source>
        <dbReference type="PIRSR" id="PIRSR000171-1"/>
    </source>
</evidence>
<keyword evidence="17" id="KW-0175">Coiled coil</keyword>
<dbReference type="InterPro" id="IPR037099">
    <property type="entry name" value="Fum_R/Succ_DH_flav-like_C_sf"/>
</dbReference>
<comment type="catalytic activity">
    <reaction evidence="13">
        <text>L-aspartate + O2 = iminosuccinate + H2O2</text>
        <dbReference type="Rhea" id="RHEA:25876"/>
        <dbReference type="ChEBI" id="CHEBI:15379"/>
        <dbReference type="ChEBI" id="CHEBI:16240"/>
        <dbReference type="ChEBI" id="CHEBI:29991"/>
        <dbReference type="ChEBI" id="CHEBI:77875"/>
        <dbReference type="EC" id="1.4.3.16"/>
    </reaction>
    <physiologicalReaction direction="left-to-right" evidence="13">
        <dbReference type="Rhea" id="RHEA:25877"/>
    </physiologicalReaction>
</comment>
<evidence type="ECO:0000256" key="11">
    <source>
        <dbReference type="ARBA" id="ARBA00022827"/>
    </source>
</evidence>
<dbReference type="InterPro" id="IPR036188">
    <property type="entry name" value="FAD/NAD-bd_sf"/>
</dbReference>
<protein>
    <recommendedName>
        <fullName evidence="6 14">L-aspartate oxidase</fullName>
        <ecNumber evidence="5 14">1.4.3.16</ecNumber>
    </recommendedName>
</protein>
<dbReference type="Pfam" id="PF00890">
    <property type="entry name" value="FAD_binding_2"/>
    <property type="match status" value="1"/>
</dbReference>
<dbReference type="Gene3D" id="3.90.700.10">
    <property type="entry name" value="Succinate dehydrogenase/fumarate reductase flavoprotein, catalytic domain"/>
    <property type="match status" value="1"/>
</dbReference>
<evidence type="ECO:0000313" key="21">
    <source>
        <dbReference type="Proteomes" id="UP000254304"/>
    </source>
</evidence>
<dbReference type="InterPro" id="IPR015939">
    <property type="entry name" value="Fum_Rdtase/Succ_DH_flav-like_C"/>
</dbReference>
<proteinExistence type="inferred from homology"/>
<comment type="cofactor">
    <cofactor evidence="1 16">
        <name>FAD</name>
        <dbReference type="ChEBI" id="CHEBI:57692"/>
    </cofactor>
</comment>
<evidence type="ECO:0000259" key="18">
    <source>
        <dbReference type="Pfam" id="PF00890"/>
    </source>
</evidence>
<evidence type="ECO:0000256" key="6">
    <source>
        <dbReference type="ARBA" id="ARBA00021901"/>
    </source>
</evidence>
<dbReference type="InterPro" id="IPR003953">
    <property type="entry name" value="FAD-dep_OxRdtase_2_FAD-bd"/>
</dbReference>
<evidence type="ECO:0000256" key="1">
    <source>
        <dbReference type="ARBA" id="ARBA00001974"/>
    </source>
</evidence>
<evidence type="ECO:0000256" key="17">
    <source>
        <dbReference type="SAM" id="Coils"/>
    </source>
</evidence>
<dbReference type="SUPFAM" id="SSF46977">
    <property type="entry name" value="Succinate dehydrogenase/fumarate reductase flavoprotein C-terminal domain"/>
    <property type="match status" value="1"/>
</dbReference>
<dbReference type="Pfam" id="PF02910">
    <property type="entry name" value="Succ_DH_flav_C"/>
    <property type="match status" value="1"/>
</dbReference>
<evidence type="ECO:0000256" key="8">
    <source>
        <dbReference type="ARBA" id="ARBA00022630"/>
    </source>
</evidence>
<evidence type="ECO:0000256" key="5">
    <source>
        <dbReference type="ARBA" id="ARBA00012173"/>
    </source>
</evidence>
<comment type="similarity">
    <text evidence="4 16">Belongs to the FAD-dependent oxidoreductase 2 family. NadB subfamily.</text>
</comment>
<dbReference type="UniPathway" id="UPA00253">
    <property type="reaction ID" value="UER00326"/>
</dbReference>
<keyword evidence="10" id="KW-0547">Nucleotide-binding</keyword>
<name>A0A377N8N8_9GAMM</name>
<keyword evidence="7" id="KW-0963">Cytoplasm</keyword>
<evidence type="ECO:0000256" key="16">
    <source>
        <dbReference type="RuleBase" id="RU362049"/>
    </source>
</evidence>
<dbReference type="Gene3D" id="3.50.50.60">
    <property type="entry name" value="FAD/NAD(P)-binding domain"/>
    <property type="match status" value="1"/>
</dbReference>
<dbReference type="GO" id="GO:0005737">
    <property type="term" value="C:cytoplasm"/>
    <property type="evidence" value="ECO:0007669"/>
    <property type="project" value="UniProtKB-SubCell"/>
</dbReference>
<dbReference type="GO" id="GO:0008734">
    <property type="term" value="F:L-aspartate oxidase activity"/>
    <property type="evidence" value="ECO:0007669"/>
    <property type="project" value="UniProtKB-UniRule"/>
</dbReference>
<keyword evidence="9 16" id="KW-0662">Pyridine nucleotide biosynthesis</keyword>
<feature type="active site" description="Proton acceptor" evidence="15">
    <location>
        <position position="302"/>
    </location>
</feature>
<dbReference type="FunFam" id="3.90.700.10:FF:000002">
    <property type="entry name" value="L-aspartate oxidase"/>
    <property type="match status" value="1"/>
</dbReference>
<accession>A0A377N8N8</accession>
<evidence type="ECO:0000256" key="2">
    <source>
        <dbReference type="ARBA" id="ARBA00004496"/>
    </source>
</evidence>
<dbReference type="PRINTS" id="PR00368">
    <property type="entry name" value="FADPNR"/>
</dbReference>
<feature type="coiled-coil region" evidence="17">
    <location>
        <begin position="465"/>
        <end position="492"/>
    </location>
</feature>
<dbReference type="PIRSF" id="PIRSF000171">
    <property type="entry name" value="SDHA_APRA_LASPO"/>
    <property type="match status" value="1"/>
</dbReference>
<evidence type="ECO:0000256" key="10">
    <source>
        <dbReference type="ARBA" id="ARBA00022741"/>
    </source>
</evidence>
<comment type="subcellular location">
    <subcellularLocation>
        <location evidence="2 16">Cytoplasm</location>
    </subcellularLocation>
</comment>
<dbReference type="SUPFAM" id="SSF56425">
    <property type="entry name" value="Succinate dehydrogenase/fumarate reductase flavoprotein, catalytic domain"/>
    <property type="match status" value="1"/>
</dbReference>